<dbReference type="RefSeq" id="WP_234612444.1">
    <property type="nucleotide sequence ID" value="NZ_CP098806.1"/>
</dbReference>
<name>A0A9X1P8K1_9BACT</name>
<dbReference type="EMBL" id="JAJTTA010000002">
    <property type="protein sequence ID" value="MCF0040015.1"/>
    <property type="molecule type" value="Genomic_DNA"/>
</dbReference>
<proteinExistence type="predicted"/>
<keyword evidence="2" id="KW-1185">Reference proteome</keyword>
<protein>
    <submittedName>
        <fullName evidence="1">Uncharacterized protein</fullName>
    </submittedName>
</protein>
<evidence type="ECO:0000313" key="1">
    <source>
        <dbReference type="EMBL" id="MCF0040015.1"/>
    </source>
</evidence>
<organism evidence="1 2">
    <name type="scientific">Dyadobacter fanqingshengii</name>
    <dbReference type="NCBI Taxonomy" id="2906443"/>
    <lineage>
        <taxon>Bacteria</taxon>
        <taxon>Pseudomonadati</taxon>
        <taxon>Bacteroidota</taxon>
        <taxon>Cytophagia</taxon>
        <taxon>Cytophagales</taxon>
        <taxon>Spirosomataceae</taxon>
        <taxon>Dyadobacter</taxon>
    </lineage>
</organism>
<dbReference type="Proteomes" id="UP001139700">
    <property type="component" value="Unassembled WGS sequence"/>
</dbReference>
<dbReference type="AlphaFoldDB" id="A0A9X1P8K1"/>
<reference evidence="1" key="1">
    <citation type="submission" date="2021-12" db="EMBL/GenBank/DDBJ databases">
        <title>Novel species in genus Dyadobacter.</title>
        <authorList>
            <person name="Ma C."/>
        </authorList>
    </citation>
    <scope>NUCLEOTIDE SEQUENCE</scope>
    <source>
        <strain evidence="1">CY399</strain>
    </source>
</reference>
<accession>A0A9X1P8K1</accession>
<sequence>MKLQGIKTEYTQKGKVKKVIINAASKSELVEDLLDMIALEAVKNDERIPFDEVVAKLDKKHKIKR</sequence>
<evidence type="ECO:0000313" key="2">
    <source>
        <dbReference type="Proteomes" id="UP001139700"/>
    </source>
</evidence>
<comment type="caution">
    <text evidence="1">The sequence shown here is derived from an EMBL/GenBank/DDBJ whole genome shotgun (WGS) entry which is preliminary data.</text>
</comment>
<gene>
    <name evidence="1" type="ORF">LXM24_07950</name>
</gene>